<name>A0A7E4W9E1_PANRE</name>
<dbReference type="AlphaFoldDB" id="A0A7E4W9E1"/>
<evidence type="ECO:0000313" key="1">
    <source>
        <dbReference type="Proteomes" id="UP000492821"/>
    </source>
</evidence>
<dbReference type="Proteomes" id="UP000492821">
    <property type="component" value="Unassembled WGS sequence"/>
</dbReference>
<reference evidence="1" key="1">
    <citation type="journal article" date="2013" name="Genetics">
        <title>The draft genome and transcriptome of Panagrellus redivivus are shaped by the harsh demands of a free-living lifestyle.</title>
        <authorList>
            <person name="Srinivasan J."/>
            <person name="Dillman A.R."/>
            <person name="Macchietto M.G."/>
            <person name="Heikkinen L."/>
            <person name="Lakso M."/>
            <person name="Fracchia K.M."/>
            <person name="Antoshechkin I."/>
            <person name="Mortazavi A."/>
            <person name="Wong G."/>
            <person name="Sternberg P.W."/>
        </authorList>
    </citation>
    <scope>NUCLEOTIDE SEQUENCE [LARGE SCALE GENOMIC DNA]</scope>
    <source>
        <strain evidence="1">MT8872</strain>
    </source>
</reference>
<accession>A0A7E4W9E1</accession>
<proteinExistence type="predicted"/>
<dbReference type="WBParaSite" id="Pan_g8581.t1">
    <property type="protein sequence ID" value="Pan_g8581.t1"/>
    <property type="gene ID" value="Pan_g8581"/>
</dbReference>
<protein>
    <submittedName>
        <fullName evidence="2">Uncharacterized protein</fullName>
    </submittedName>
</protein>
<organism evidence="1 2">
    <name type="scientific">Panagrellus redivivus</name>
    <name type="common">Microworm</name>
    <dbReference type="NCBI Taxonomy" id="6233"/>
    <lineage>
        <taxon>Eukaryota</taxon>
        <taxon>Metazoa</taxon>
        <taxon>Ecdysozoa</taxon>
        <taxon>Nematoda</taxon>
        <taxon>Chromadorea</taxon>
        <taxon>Rhabditida</taxon>
        <taxon>Tylenchina</taxon>
        <taxon>Panagrolaimomorpha</taxon>
        <taxon>Panagrolaimoidea</taxon>
        <taxon>Panagrolaimidae</taxon>
        <taxon>Panagrellus</taxon>
    </lineage>
</organism>
<evidence type="ECO:0000313" key="2">
    <source>
        <dbReference type="WBParaSite" id="Pan_g8581.t1"/>
    </source>
</evidence>
<sequence>MAGQCLRIKCASEKNTRKLYLSLFVPRRNQVVVRKKLLSDPERYNFFKQLRSDVFLIEDNPSRGRRVFSSANHPSTRPFFGFDWSLGSTSGKRSSSVDIPSSEASYKLFLHIWSLTARDIRHSTRRIAFMLQMYSKSV</sequence>
<keyword evidence="1" id="KW-1185">Reference proteome</keyword>
<reference evidence="2" key="2">
    <citation type="submission" date="2020-10" db="UniProtKB">
        <authorList>
            <consortium name="WormBaseParasite"/>
        </authorList>
    </citation>
    <scope>IDENTIFICATION</scope>
</reference>